<dbReference type="InterPro" id="IPR012347">
    <property type="entry name" value="Ferritin-like"/>
</dbReference>
<protein>
    <submittedName>
        <fullName evidence="3">DUF4142 domain-containing protein</fullName>
    </submittedName>
</protein>
<dbReference type="Pfam" id="PF13628">
    <property type="entry name" value="DUF4142"/>
    <property type="match status" value="1"/>
</dbReference>
<dbReference type="PANTHER" id="PTHR38593">
    <property type="entry name" value="BLR2558 PROTEIN"/>
    <property type="match status" value="1"/>
</dbReference>
<keyword evidence="1" id="KW-0732">Signal</keyword>
<evidence type="ECO:0000259" key="2">
    <source>
        <dbReference type="Pfam" id="PF13628"/>
    </source>
</evidence>
<dbReference type="Gene3D" id="1.20.1260.10">
    <property type="match status" value="1"/>
</dbReference>
<dbReference type="RefSeq" id="WP_150077550.1">
    <property type="nucleotide sequence ID" value="NZ_VWOX01000009.1"/>
</dbReference>
<dbReference type="AlphaFoldDB" id="A0A5M6D4Y0"/>
<dbReference type="InterPro" id="IPR025419">
    <property type="entry name" value="DUF4142"/>
</dbReference>
<sequence>MSKYFIIPAAITLITFAGSSITLAQEETGNRYEARRVASENGQQNPTVPQALVMKLRKANDASIELAKMVQDKTDHADIRQLTQTIARDHQILNRELEKLTSDARWADDQGKSRVVAGQSPQRVPEELCKIADQACSNALKMTKEMFAQYSGQDLDMAFLGHQIVAHTMLLSELQAIRDVGPGSLQPFSEQAIDKVQKHLKRARQLAKRFEDEQDQGKDSQS</sequence>
<evidence type="ECO:0000313" key="4">
    <source>
        <dbReference type="Proteomes" id="UP000324479"/>
    </source>
</evidence>
<feature type="signal peptide" evidence="1">
    <location>
        <begin position="1"/>
        <end position="24"/>
    </location>
</feature>
<feature type="chain" id="PRO_5024374148" evidence="1">
    <location>
        <begin position="25"/>
        <end position="222"/>
    </location>
</feature>
<proteinExistence type="predicted"/>
<dbReference type="EMBL" id="VWOX01000009">
    <property type="protein sequence ID" value="KAA5541816.1"/>
    <property type="molecule type" value="Genomic_DNA"/>
</dbReference>
<dbReference type="PANTHER" id="PTHR38593:SF1">
    <property type="entry name" value="BLR2558 PROTEIN"/>
    <property type="match status" value="1"/>
</dbReference>
<gene>
    <name evidence="3" type="ORF">FYK55_16535</name>
</gene>
<feature type="domain" description="DUF4142" evidence="2">
    <location>
        <begin position="50"/>
        <end position="206"/>
    </location>
</feature>
<evidence type="ECO:0000256" key="1">
    <source>
        <dbReference type="SAM" id="SignalP"/>
    </source>
</evidence>
<evidence type="ECO:0000313" key="3">
    <source>
        <dbReference type="EMBL" id="KAA5541816.1"/>
    </source>
</evidence>
<dbReference type="Proteomes" id="UP000324479">
    <property type="component" value="Unassembled WGS sequence"/>
</dbReference>
<name>A0A5M6D4Y0_9BACT</name>
<organism evidence="3 4">
    <name type="scientific">Roseiconus nitratireducens</name>
    <dbReference type="NCBI Taxonomy" id="2605748"/>
    <lineage>
        <taxon>Bacteria</taxon>
        <taxon>Pseudomonadati</taxon>
        <taxon>Planctomycetota</taxon>
        <taxon>Planctomycetia</taxon>
        <taxon>Pirellulales</taxon>
        <taxon>Pirellulaceae</taxon>
        <taxon>Roseiconus</taxon>
    </lineage>
</organism>
<accession>A0A5M6D4Y0</accession>
<keyword evidence="4" id="KW-1185">Reference proteome</keyword>
<reference evidence="3 4" key="1">
    <citation type="submission" date="2019-08" db="EMBL/GenBank/DDBJ databases">
        <authorList>
            <person name="Dhanesh K."/>
            <person name="Kumar G."/>
            <person name="Sasikala C."/>
            <person name="Venkata Ramana C."/>
        </authorList>
    </citation>
    <scope>NUCLEOTIDE SEQUENCE [LARGE SCALE GENOMIC DNA]</scope>
    <source>
        <strain evidence="3 4">JC645</strain>
    </source>
</reference>
<comment type="caution">
    <text evidence="3">The sequence shown here is derived from an EMBL/GenBank/DDBJ whole genome shotgun (WGS) entry which is preliminary data.</text>
</comment>